<dbReference type="EMBL" id="FTNI01000002">
    <property type="protein sequence ID" value="SIQ44370.1"/>
    <property type="molecule type" value="Genomic_DNA"/>
</dbReference>
<name>A0A1N6STC5_9ACTN</name>
<feature type="transmembrane region" description="Helical" evidence="7">
    <location>
        <begin position="121"/>
        <end position="141"/>
    </location>
</feature>
<accession>A0A1N6STC5</accession>
<evidence type="ECO:0000313" key="11">
    <source>
        <dbReference type="Proteomes" id="UP000186096"/>
    </source>
</evidence>
<feature type="compositionally biased region" description="Low complexity" evidence="6">
    <location>
        <begin position="213"/>
        <end position="246"/>
    </location>
</feature>
<comment type="subcellular location">
    <subcellularLocation>
        <location evidence="1">Cell membrane</location>
        <topology evidence="1">Single-pass membrane protein</topology>
    </subcellularLocation>
</comment>
<dbReference type="GO" id="GO:0005886">
    <property type="term" value="C:plasma membrane"/>
    <property type="evidence" value="ECO:0007669"/>
    <property type="project" value="UniProtKB-SubCell"/>
</dbReference>
<feature type="compositionally biased region" description="Low complexity" evidence="6">
    <location>
        <begin position="197"/>
        <end position="206"/>
    </location>
</feature>
<feature type="region of interest" description="Disordered" evidence="6">
    <location>
        <begin position="392"/>
        <end position="475"/>
    </location>
</feature>
<keyword evidence="11" id="KW-1185">Reference proteome</keyword>
<dbReference type="PANTHER" id="PTHR33885:SF3">
    <property type="entry name" value="PHAGE SHOCK PROTEIN C"/>
    <property type="match status" value="1"/>
</dbReference>
<protein>
    <submittedName>
        <fullName evidence="10">Phage shock protein C (PspC) family protein</fullName>
    </submittedName>
</protein>
<evidence type="ECO:0000256" key="6">
    <source>
        <dbReference type="SAM" id="MobiDB-lite"/>
    </source>
</evidence>
<feature type="region of interest" description="Disordered" evidence="6">
    <location>
        <begin position="316"/>
        <end position="380"/>
    </location>
</feature>
<feature type="compositionally biased region" description="Pro residues" evidence="6">
    <location>
        <begin position="451"/>
        <end position="469"/>
    </location>
</feature>
<evidence type="ECO:0000256" key="1">
    <source>
        <dbReference type="ARBA" id="ARBA00004162"/>
    </source>
</evidence>
<evidence type="ECO:0000256" key="4">
    <source>
        <dbReference type="ARBA" id="ARBA00022989"/>
    </source>
</evidence>
<gene>
    <name evidence="10" type="ORF">SAMN05421833_102109</name>
</gene>
<dbReference type="Proteomes" id="UP000186096">
    <property type="component" value="Unassembled WGS sequence"/>
</dbReference>
<dbReference type="OrthoDB" id="3535301at2"/>
<feature type="transmembrane region" description="Helical" evidence="7">
    <location>
        <begin position="94"/>
        <end position="115"/>
    </location>
</feature>
<evidence type="ECO:0000256" key="5">
    <source>
        <dbReference type="ARBA" id="ARBA00023136"/>
    </source>
</evidence>
<proteinExistence type="predicted"/>
<dbReference type="InterPro" id="IPR052027">
    <property type="entry name" value="PspC"/>
</dbReference>
<feature type="compositionally biased region" description="Gly residues" evidence="6">
    <location>
        <begin position="409"/>
        <end position="429"/>
    </location>
</feature>
<dbReference type="AlphaFoldDB" id="A0A1N6STC5"/>
<dbReference type="PANTHER" id="PTHR33885">
    <property type="entry name" value="PHAGE SHOCK PROTEIN C"/>
    <property type="match status" value="1"/>
</dbReference>
<keyword evidence="2" id="KW-1003">Cell membrane</keyword>
<dbReference type="STRING" id="58117.SAMN05421833_102109"/>
<evidence type="ECO:0000259" key="8">
    <source>
        <dbReference type="Pfam" id="PF04024"/>
    </source>
</evidence>
<feature type="transmembrane region" description="Helical" evidence="7">
    <location>
        <begin position="478"/>
        <end position="497"/>
    </location>
</feature>
<keyword evidence="3 7" id="KW-0812">Transmembrane</keyword>
<dbReference type="Pfam" id="PF04024">
    <property type="entry name" value="PspC"/>
    <property type="match status" value="1"/>
</dbReference>
<evidence type="ECO:0000313" key="10">
    <source>
        <dbReference type="EMBL" id="SIQ44370.1"/>
    </source>
</evidence>
<dbReference type="InterPro" id="IPR024425">
    <property type="entry name" value="LiaF-like_C"/>
</dbReference>
<evidence type="ECO:0000256" key="7">
    <source>
        <dbReference type="SAM" id="Phobius"/>
    </source>
</evidence>
<feature type="compositionally biased region" description="Low complexity" evidence="6">
    <location>
        <begin position="355"/>
        <end position="377"/>
    </location>
</feature>
<reference evidence="11" key="1">
    <citation type="submission" date="2017-01" db="EMBL/GenBank/DDBJ databases">
        <authorList>
            <person name="Varghese N."/>
            <person name="Submissions S."/>
        </authorList>
    </citation>
    <scope>NUCLEOTIDE SEQUENCE [LARGE SCALE GENOMIC DNA]</scope>
    <source>
        <strain evidence="11">ATCC 12950</strain>
    </source>
</reference>
<feature type="compositionally biased region" description="Low complexity" evidence="6">
    <location>
        <begin position="157"/>
        <end position="171"/>
    </location>
</feature>
<feature type="region of interest" description="Disordered" evidence="6">
    <location>
        <begin position="1"/>
        <end position="23"/>
    </location>
</feature>
<feature type="transmembrane region" description="Helical" evidence="7">
    <location>
        <begin position="47"/>
        <end position="73"/>
    </location>
</feature>
<dbReference type="Pfam" id="PF09922">
    <property type="entry name" value="LiaF-like_C"/>
    <property type="match status" value="1"/>
</dbReference>
<feature type="region of interest" description="Disordered" evidence="6">
    <location>
        <begin position="153"/>
        <end position="249"/>
    </location>
</feature>
<keyword evidence="5 7" id="KW-0472">Membrane</keyword>
<evidence type="ECO:0000259" key="9">
    <source>
        <dbReference type="Pfam" id="PF09922"/>
    </source>
</evidence>
<feature type="compositionally biased region" description="Pro residues" evidence="6">
    <location>
        <begin position="320"/>
        <end position="334"/>
    </location>
</feature>
<dbReference type="InterPro" id="IPR007168">
    <property type="entry name" value="Phageshock_PspC_N"/>
</dbReference>
<keyword evidence="4 7" id="KW-1133">Transmembrane helix</keyword>
<organism evidence="10 11">
    <name type="scientific">Microbispora rosea</name>
    <dbReference type="NCBI Taxonomy" id="58117"/>
    <lineage>
        <taxon>Bacteria</taxon>
        <taxon>Bacillati</taxon>
        <taxon>Actinomycetota</taxon>
        <taxon>Actinomycetes</taxon>
        <taxon>Streptosporangiales</taxon>
        <taxon>Streptosporangiaceae</taxon>
        <taxon>Microbispora</taxon>
    </lineage>
</organism>
<evidence type="ECO:0000256" key="2">
    <source>
        <dbReference type="ARBA" id="ARBA00022475"/>
    </source>
</evidence>
<feature type="domain" description="Cell wall-active antibiotics response LiaF-like C-terminal" evidence="9">
    <location>
        <begin position="577"/>
        <end position="673"/>
    </location>
</feature>
<dbReference type="RefSeq" id="WP_076432598.1">
    <property type="nucleotide sequence ID" value="NZ_FTNI01000002.1"/>
</dbReference>
<sequence length="677" mass="69073">MTEAPPTPTPDSAGAPEPEKVLSRSRDGRMITGVCAGLGRFTGMDPVLFRVGFAVLVLASGIGVLLYVAAFLLMRQPGGGPGHLEQWTRRLFDAETVLALLAAVFAFGLIINVASGGINRGTIVVGTLLAIVLMAAHARGVDLLTMAKSMPERATGRRGMTRATPNFAPFAPFTPPPAREPYEAGAPMTETPLRETPAPQAQAQPPVADTAETARAADNGPAADTAAPAAEASTRADTATESAADDPAVHDTKIRAAAADDTAVHDTIVQDPAAPPKAVDDTLVQEAFSGDPAASAGRPGGDPPTRPFESVARLAAEPAPGTPYPPDPNAPDPNAPGSNVLGPNAAGPTRLGPDAPGTPVGWAPGAPGPSVSAPPAGDGYRRLSDLAREAREGAYGGSGARDDRHGARGHGTPGHGTRGHGAGGHGYGAGEPFAPHGPYTRREQPHQPYGSPYPPPSPYAPPVPPPPRPARPKRPRSFVGGLTICLALIVGGIMVTMQRTGSGSVGLPVVGGAVLVTIGAGLLVAAWFGRGAALIAAGTIVALVLVGSSTVNGIPRKVGSFVWHPVGTVQSPGAYELGIGEGKLDLSDVTIKPGVRVRFDASVSIGQLTVIVPTTARVEVHGSAKLGEVRIDHKVEDGSDVRFDRVLEPEAPVEGDVPTIELHVKAGVGDVEVRRGA</sequence>
<feature type="domain" description="Phage shock protein PspC N-terminal" evidence="8">
    <location>
        <begin position="21"/>
        <end position="75"/>
    </location>
</feature>
<feature type="transmembrane region" description="Helical" evidence="7">
    <location>
        <begin position="509"/>
        <end position="528"/>
    </location>
</feature>
<feature type="transmembrane region" description="Helical" evidence="7">
    <location>
        <begin position="533"/>
        <end position="551"/>
    </location>
</feature>
<evidence type="ECO:0000256" key="3">
    <source>
        <dbReference type="ARBA" id="ARBA00022692"/>
    </source>
</evidence>